<dbReference type="RefSeq" id="WP_268187071.1">
    <property type="nucleotide sequence ID" value="NZ_CP113361.1"/>
</dbReference>
<keyword evidence="3" id="KW-1185">Reference proteome</keyword>
<feature type="domain" description="Uracil-DNA glycosylase-like" evidence="1">
    <location>
        <begin position="116"/>
        <end position="204"/>
    </location>
</feature>
<dbReference type="GeneID" id="76833971"/>
<dbReference type="InterPro" id="IPR036895">
    <property type="entry name" value="Uracil-DNA_glycosylase-like_sf"/>
</dbReference>
<gene>
    <name evidence="2" type="ORF">OU421_02675</name>
</gene>
<sequence>MVFDEHFHAFTKLTKSDACPDTCECKELIDIPTVWVPPPQKHPFAGIIISRDPTTAFIPYYTEAQSKDLSLWREHLFATNAIPQWTFQRISEFNRKYMDGALSEGELETFRKTLCHSVYWTHLHKCCTDKRGEDSLKFKWKNAFCCADRWLKSEIELAGREDVRFIIALGKDVKRWFEKKGDDLPVGQGIRVYHLPHPSRANMGSWNPKDVEVQLALGERIKELVLRCQDIFE</sequence>
<dbReference type="Pfam" id="PF03167">
    <property type="entry name" value="UDG"/>
    <property type="match status" value="1"/>
</dbReference>
<reference evidence="2" key="1">
    <citation type="submission" date="2022-11" db="EMBL/GenBank/DDBJ databases">
        <title>Complete genome sequence of Methanogenium organophilum DSM 3596.</title>
        <authorList>
            <person name="Chen S.-C."/>
            <person name="Lai S.-J."/>
            <person name="You Y.-T."/>
        </authorList>
    </citation>
    <scope>NUCLEOTIDE SEQUENCE</scope>
    <source>
        <strain evidence="2">DSM 3596</strain>
    </source>
</reference>
<evidence type="ECO:0000313" key="2">
    <source>
        <dbReference type="EMBL" id="WAI01797.1"/>
    </source>
</evidence>
<dbReference type="EMBL" id="CP113361">
    <property type="protein sequence ID" value="WAI01797.1"/>
    <property type="molecule type" value="Genomic_DNA"/>
</dbReference>
<evidence type="ECO:0000259" key="1">
    <source>
        <dbReference type="Pfam" id="PF03167"/>
    </source>
</evidence>
<dbReference type="SUPFAM" id="SSF52141">
    <property type="entry name" value="Uracil-DNA glycosylase-like"/>
    <property type="match status" value="1"/>
</dbReference>
<dbReference type="AlphaFoldDB" id="A0A9X9T952"/>
<dbReference type="KEGG" id="mou:OU421_02675"/>
<dbReference type="InterPro" id="IPR005122">
    <property type="entry name" value="Uracil-DNA_glycosylase-like"/>
</dbReference>
<accession>A0A9X9T952</accession>
<organism evidence="2 3">
    <name type="scientific">Methanogenium organophilum</name>
    <dbReference type="NCBI Taxonomy" id="2199"/>
    <lineage>
        <taxon>Archaea</taxon>
        <taxon>Methanobacteriati</taxon>
        <taxon>Methanobacteriota</taxon>
        <taxon>Stenosarchaea group</taxon>
        <taxon>Methanomicrobia</taxon>
        <taxon>Methanomicrobiales</taxon>
        <taxon>Methanomicrobiaceae</taxon>
        <taxon>Methanogenium</taxon>
    </lineage>
</organism>
<dbReference type="Proteomes" id="UP001163096">
    <property type="component" value="Chromosome"/>
</dbReference>
<name>A0A9X9T952_METOG</name>
<dbReference type="Gene3D" id="3.40.470.10">
    <property type="entry name" value="Uracil-DNA glycosylase-like domain"/>
    <property type="match status" value="1"/>
</dbReference>
<protein>
    <recommendedName>
        <fullName evidence="1">Uracil-DNA glycosylase-like domain-containing protein</fullName>
    </recommendedName>
</protein>
<evidence type="ECO:0000313" key="3">
    <source>
        <dbReference type="Proteomes" id="UP001163096"/>
    </source>
</evidence>
<proteinExistence type="predicted"/>